<dbReference type="CDD" id="cd10030">
    <property type="entry name" value="UDG-F4_TTUDGA_SPO1dp_like"/>
    <property type="match status" value="1"/>
</dbReference>
<keyword evidence="11" id="KW-0234">DNA repair</keyword>
<dbReference type="EC" id="3.2.2.27" evidence="3"/>
<evidence type="ECO:0000256" key="3">
    <source>
        <dbReference type="ARBA" id="ARBA00012030"/>
    </source>
</evidence>
<name>A0A6J5G3X4_9BURK</name>
<keyword evidence="8" id="KW-0378">Hydrolase</keyword>
<dbReference type="Pfam" id="PF03167">
    <property type="entry name" value="UDG"/>
    <property type="match status" value="1"/>
</dbReference>
<evidence type="ECO:0000256" key="2">
    <source>
        <dbReference type="ARBA" id="ARBA00006521"/>
    </source>
</evidence>
<dbReference type="SMART" id="SM00987">
    <property type="entry name" value="UreE_C"/>
    <property type="match status" value="1"/>
</dbReference>
<reference evidence="14 15" key="1">
    <citation type="submission" date="2020-04" db="EMBL/GenBank/DDBJ databases">
        <authorList>
            <person name="De Canck E."/>
        </authorList>
    </citation>
    <scope>NUCLEOTIDE SEQUENCE [LARGE SCALE GENOMIC DNA]</scope>
    <source>
        <strain evidence="14 15">LMG 27177</strain>
    </source>
</reference>
<evidence type="ECO:0000256" key="8">
    <source>
        <dbReference type="ARBA" id="ARBA00022801"/>
    </source>
</evidence>
<dbReference type="PANTHER" id="PTHR33693">
    <property type="entry name" value="TYPE-5 URACIL-DNA GLYCOSYLASE"/>
    <property type="match status" value="1"/>
</dbReference>
<feature type="domain" description="Uracil-DNA glycosylase-like" evidence="13">
    <location>
        <begin position="233"/>
        <end position="380"/>
    </location>
</feature>
<dbReference type="GO" id="GO:0051539">
    <property type="term" value="F:4 iron, 4 sulfur cluster binding"/>
    <property type="evidence" value="ECO:0007669"/>
    <property type="project" value="UniProtKB-KW"/>
</dbReference>
<dbReference type="InterPro" id="IPR051536">
    <property type="entry name" value="UDG_Type-4/5"/>
</dbReference>
<dbReference type="Gene3D" id="3.40.470.10">
    <property type="entry name" value="Uracil-DNA glycosylase-like domain"/>
    <property type="match status" value="1"/>
</dbReference>
<accession>A0A6J5G3X4</accession>
<dbReference type="GO" id="GO:0006281">
    <property type="term" value="P:DNA repair"/>
    <property type="evidence" value="ECO:0007669"/>
    <property type="project" value="UniProtKB-KW"/>
</dbReference>
<dbReference type="InterPro" id="IPR036895">
    <property type="entry name" value="Uracil-DNA_glycosylase-like_sf"/>
</dbReference>
<organism evidence="14 15">
    <name type="scientific">Paraburkholderia fynbosensis</name>
    <dbReference type="NCBI Taxonomy" id="1200993"/>
    <lineage>
        <taxon>Bacteria</taxon>
        <taxon>Pseudomonadati</taxon>
        <taxon>Pseudomonadota</taxon>
        <taxon>Betaproteobacteria</taxon>
        <taxon>Burkholderiales</taxon>
        <taxon>Burkholderiaceae</taxon>
        <taxon>Paraburkholderia</taxon>
    </lineage>
</organism>
<dbReference type="EMBL" id="CADIKI010000008">
    <property type="protein sequence ID" value="CAB3791593.1"/>
    <property type="molecule type" value="Genomic_DNA"/>
</dbReference>
<comment type="catalytic activity">
    <reaction evidence="1">
        <text>Hydrolyzes single-stranded DNA or mismatched double-stranded DNA and polynucleotides, releasing free uracil.</text>
        <dbReference type="EC" id="3.2.2.27"/>
    </reaction>
</comment>
<evidence type="ECO:0000256" key="1">
    <source>
        <dbReference type="ARBA" id="ARBA00001400"/>
    </source>
</evidence>
<dbReference type="GO" id="GO:0046872">
    <property type="term" value="F:metal ion binding"/>
    <property type="evidence" value="ECO:0007669"/>
    <property type="project" value="UniProtKB-KW"/>
</dbReference>
<evidence type="ECO:0000313" key="14">
    <source>
        <dbReference type="EMBL" id="CAB3791593.1"/>
    </source>
</evidence>
<dbReference type="AlphaFoldDB" id="A0A6J5G3X4"/>
<gene>
    <name evidence="14" type="ORF">LMG27177_03046</name>
</gene>
<keyword evidence="15" id="KW-1185">Reference proteome</keyword>
<dbReference type="NCBIfam" id="TIGR00758">
    <property type="entry name" value="UDG_fam4"/>
    <property type="match status" value="1"/>
</dbReference>
<dbReference type="InterPro" id="IPR005273">
    <property type="entry name" value="Ura-DNA_glyco_family4"/>
</dbReference>
<feature type="compositionally biased region" description="Basic and acidic residues" evidence="12">
    <location>
        <begin position="125"/>
        <end position="138"/>
    </location>
</feature>
<evidence type="ECO:0000256" key="4">
    <source>
        <dbReference type="ARBA" id="ARBA00019403"/>
    </source>
</evidence>
<protein>
    <recommendedName>
        <fullName evidence="4">Type-4 uracil-DNA glycosylase</fullName>
        <ecNumber evidence="3">3.2.2.27</ecNumber>
    </recommendedName>
</protein>
<feature type="region of interest" description="Disordered" evidence="12">
    <location>
        <begin position="28"/>
        <end position="186"/>
    </location>
</feature>
<dbReference type="SUPFAM" id="SSF52141">
    <property type="entry name" value="Uracil-DNA glycosylase-like"/>
    <property type="match status" value="1"/>
</dbReference>
<evidence type="ECO:0000256" key="7">
    <source>
        <dbReference type="ARBA" id="ARBA00022763"/>
    </source>
</evidence>
<dbReference type="GO" id="GO:0004844">
    <property type="term" value="F:uracil DNA N-glycosylase activity"/>
    <property type="evidence" value="ECO:0007669"/>
    <property type="project" value="UniProtKB-EC"/>
</dbReference>
<keyword evidence="5" id="KW-0004">4Fe-4S</keyword>
<evidence type="ECO:0000259" key="13">
    <source>
        <dbReference type="SMART" id="SM00986"/>
    </source>
</evidence>
<feature type="compositionally biased region" description="Basic and acidic residues" evidence="12">
    <location>
        <begin position="100"/>
        <end position="109"/>
    </location>
</feature>
<dbReference type="InterPro" id="IPR005122">
    <property type="entry name" value="Uracil-DNA_glycosylase-like"/>
</dbReference>
<evidence type="ECO:0000313" key="15">
    <source>
        <dbReference type="Proteomes" id="UP000494252"/>
    </source>
</evidence>
<keyword evidence="7" id="KW-0227">DNA damage</keyword>
<proteinExistence type="inferred from homology"/>
<evidence type="ECO:0000256" key="12">
    <source>
        <dbReference type="SAM" id="MobiDB-lite"/>
    </source>
</evidence>
<evidence type="ECO:0000256" key="6">
    <source>
        <dbReference type="ARBA" id="ARBA00022723"/>
    </source>
</evidence>
<keyword evidence="6" id="KW-0479">Metal-binding</keyword>
<feature type="compositionally biased region" description="Polar residues" evidence="12">
    <location>
        <begin position="139"/>
        <end position="165"/>
    </location>
</feature>
<dbReference type="Proteomes" id="UP000494252">
    <property type="component" value="Unassembled WGS sequence"/>
</dbReference>
<comment type="similarity">
    <text evidence="2">Belongs to the uracil-DNA glycosylase (UDG) superfamily. Type 4 (UDGa) family.</text>
</comment>
<evidence type="ECO:0000256" key="9">
    <source>
        <dbReference type="ARBA" id="ARBA00023004"/>
    </source>
</evidence>
<dbReference type="RefSeq" id="WP_175160780.1">
    <property type="nucleotide sequence ID" value="NZ_CADIKI010000008.1"/>
</dbReference>
<evidence type="ECO:0000256" key="10">
    <source>
        <dbReference type="ARBA" id="ARBA00023014"/>
    </source>
</evidence>
<dbReference type="PANTHER" id="PTHR33693:SF1">
    <property type="entry name" value="TYPE-4 URACIL-DNA GLYCOSYLASE"/>
    <property type="match status" value="1"/>
</dbReference>
<evidence type="ECO:0000256" key="11">
    <source>
        <dbReference type="ARBA" id="ARBA00023204"/>
    </source>
</evidence>
<keyword evidence="9" id="KW-0408">Iron</keyword>
<dbReference type="SMART" id="SM00986">
    <property type="entry name" value="UDG"/>
    <property type="match status" value="1"/>
</dbReference>
<evidence type="ECO:0000256" key="5">
    <source>
        <dbReference type="ARBA" id="ARBA00022485"/>
    </source>
</evidence>
<keyword evidence="10" id="KW-0411">Iron-sulfur</keyword>
<sequence>MALHESVLQEFGLTTLWVRRGMAVKPQVEGAGPGAEALTPHPGQRDDGRGAVGAASVPLAQDAQRPAIRTGETQQTGRAQMSGEHRAPLRGEQAGPSAGARERFDDRAASADANEPSRATQQSEGGERRMQPAHDVAQDRQSTPVDARQQPYTAGESAQQAQQARSPEPPPFDVPPDDDFAWFDGLPAHAPSEARREAPELPPVHTLDWDALSERVAECRLCRLCEKRTNTVFGVGDRAADWMLIGEAPGENEDRLGEPFVGQAGKLLDNMLHSLALARDTNVYIANVIKCRPPGNRNPEPDEVLRCEPYLQRQVGLVKPKLIVAMGRFAAQSLLKTDASISSLRGRVHEYEGVPVIVTYHPAYLLRRLPDKAKAWADLCLARDTWRAAGGAPSNTVK</sequence>